<dbReference type="AlphaFoldDB" id="A0A1R2CAB9"/>
<dbReference type="OrthoDB" id="324145at2759"/>
<dbReference type="EMBL" id="MPUH01000221">
    <property type="protein sequence ID" value="OMJ85949.1"/>
    <property type="molecule type" value="Genomic_DNA"/>
</dbReference>
<organism evidence="2 3">
    <name type="scientific">Stentor coeruleus</name>
    <dbReference type="NCBI Taxonomy" id="5963"/>
    <lineage>
        <taxon>Eukaryota</taxon>
        <taxon>Sar</taxon>
        <taxon>Alveolata</taxon>
        <taxon>Ciliophora</taxon>
        <taxon>Postciliodesmatophora</taxon>
        <taxon>Heterotrichea</taxon>
        <taxon>Heterotrichida</taxon>
        <taxon>Stentoridae</taxon>
        <taxon>Stentor</taxon>
    </lineage>
</organism>
<evidence type="ECO:0000313" key="2">
    <source>
        <dbReference type="EMBL" id="OMJ85949.1"/>
    </source>
</evidence>
<sequence>MAANAKQRTPASQLHLEKQVADKIWIQPPKSSIKPQSRNPITQEDIEVPPHPTYKKSPFIGNGPKPQGIAMGQYAEKGKKSDVFGDPIQDSKPSRKYISHSNSETFIPYQSLKKSEYQPPERNPITQETLDSYNPRIRTKISESSAFAHLHDGEGEVIKQRDNIYYEHMKRSVFNPEVVQQKRLAKECNTYAVEAGSVMKHETPGISVSNDPTKNTIRNEDLMQKRVLEGNAKIYSVRRNESNVTF</sequence>
<feature type="region of interest" description="Disordered" evidence="1">
    <location>
        <begin position="1"/>
        <end position="70"/>
    </location>
</feature>
<protein>
    <submittedName>
        <fullName evidence="2">Uncharacterized protein</fullName>
    </submittedName>
</protein>
<name>A0A1R2CAB9_9CILI</name>
<gene>
    <name evidence="2" type="ORF">SteCoe_12652</name>
</gene>
<keyword evidence="3" id="KW-1185">Reference proteome</keyword>
<evidence type="ECO:0000256" key="1">
    <source>
        <dbReference type="SAM" id="MobiDB-lite"/>
    </source>
</evidence>
<evidence type="ECO:0000313" key="3">
    <source>
        <dbReference type="Proteomes" id="UP000187209"/>
    </source>
</evidence>
<feature type="compositionally biased region" description="Polar residues" evidence="1">
    <location>
        <begin position="29"/>
        <end position="42"/>
    </location>
</feature>
<dbReference type="Proteomes" id="UP000187209">
    <property type="component" value="Unassembled WGS sequence"/>
</dbReference>
<accession>A0A1R2CAB9</accession>
<feature type="compositionally biased region" description="Polar residues" evidence="1">
    <location>
        <begin position="1"/>
        <end position="12"/>
    </location>
</feature>
<comment type="caution">
    <text evidence="2">The sequence shown here is derived from an EMBL/GenBank/DDBJ whole genome shotgun (WGS) entry which is preliminary data.</text>
</comment>
<reference evidence="2 3" key="1">
    <citation type="submission" date="2016-11" db="EMBL/GenBank/DDBJ databases">
        <title>The macronuclear genome of Stentor coeruleus: a giant cell with tiny introns.</title>
        <authorList>
            <person name="Slabodnick M."/>
            <person name="Ruby J.G."/>
            <person name="Reiff S.B."/>
            <person name="Swart E.C."/>
            <person name="Gosai S."/>
            <person name="Prabakaran S."/>
            <person name="Witkowska E."/>
            <person name="Larue G.E."/>
            <person name="Fisher S."/>
            <person name="Freeman R.M."/>
            <person name="Gunawardena J."/>
            <person name="Chu W."/>
            <person name="Stover N.A."/>
            <person name="Gregory B.D."/>
            <person name="Nowacki M."/>
            <person name="Derisi J."/>
            <person name="Roy S.W."/>
            <person name="Marshall W.F."/>
            <person name="Sood P."/>
        </authorList>
    </citation>
    <scope>NUCLEOTIDE SEQUENCE [LARGE SCALE GENOMIC DNA]</scope>
    <source>
        <strain evidence="2">WM001</strain>
    </source>
</reference>
<proteinExistence type="predicted"/>